<dbReference type="Pfam" id="PF02563">
    <property type="entry name" value="Poly_export"/>
    <property type="match status" value="1"/>
</dbReference>
<protein>
    <submittedName>
        <fullName evidence="5">Polysaccharide export protein, BexD/CtrA/VexA family</fullName>
    </submittedName>
</protein>
<keyword evidence="2" id="KW-0812">Transmembrane</keyword>
<dbReference type="Proteomes" id="UP001143543">
    <property type="component" value="Unassembled WGS sequence"/>
</dbReference>
<keyword evidence="2" id="KW-1133">Transmembrane helix</keyword>
<dbReference type="EMBL" id="BRVO01000001">
    <property type="protein sequence ID" value="GLB48671.1"/>
    <property type="molecule type" value="Genomic_DNA"/>
</dbReference>
<keyword evidence="6" id="KW-1185">Reference proteome</keyword>
<evidence type="ECO:0000313" key="6">
    <source>
        <dbReference type="Proteomes" id="UP001143543"/>
    </source>
</evidence>
<dbReference type="InterPro" id="IPR003715">
    <property type="entry name" value="Poly_export_N"/>
</dbReference>
<comment type="caution">
    <text evidence="5">The sequence shown here is derived from an EMBL/GenBank/DDBJ whole genome shotgun (WGS) entry which is preliminary data.</text>
</comment>
<sequence length="262" mass="28813">MKTRLTMKRRFYFLLVVSIFLMQSCVSKKEVVYFQDANESEQAIPVISTKIEPNDILSIQVSAQDPIAAAPYNLGSGNATGGALNNIEILKLNGYLVSPEGMVTLPVLGEYEAKGKNIEEIRLEIENMLIEGGHLVAPTVNVRLLNAKVTVMGEVKVPGTYTFTEQRITLPQALGYAGDLTINGKRDDILIIREEDGKRTMKRIDMTTTDWFNSPYFYIKQNDVIVVSPNNAKVKSAGLIGNAATVLTAVSVMLSAIVIITR</sequence>
<proteinExistence type="predicted"/>
<dbReference type="InterPro" id="IPR019554">
    <property type="entry name" value="Soluble_ligand-bd"/>
</dbReference>
<feature type="domain" description="Soluble ligand binding" evidence="4">
    <location>
        <begin position="148"/>
        <end position="198"/>
    </location>
</feature>
<name>A0ABQ5MH88_9FLAO</name>
<evidence type="ECO:0000256" key="2">
    <source>
        <dbReference type="SAM" id="Phobius"/>
    </source>
</evidence>
<dbReference type="Pfam" id="PF10531">
    <property type="entry name" value="SLBB"/>
    <property type="match status" value="1"/>
</dbReference>
<evidence type="ECO:0000256" key="1">
    <source>
        <dbReference type="ARBA" id="ARBA00022729"/>
    </source>
</evidence>
<reference evidence="5" key="1">
    <citation type="submission" date="2022-07" db="EMBL/GenBank/DDBJ databases">
        <title>Taxonomy of Novel Oxalotrophic and Methylotrophic Bacteria.</title>
        <authorList>
            <person name="Sahin N."/>
            <person name="Tani A."/>
        </authorList>
    </citation>
    <scope>NUCLEOTIDE SEQUENCE</scope>
    <source>
        <strain evidence="5">Y10</strain>
    </source>
</reference>
<evidence type="ECO:0000313" key="5">
    <source>
        <dbReference type="EMBL" id="GLB48671.1"/>
    </source>
</evidence>
<keyword evidence="2" id="KW-0472">Membrane</keyword>
<gene>
    <name evidence="5" type="ORF">Y10_10390</name>
</gene>
<feature type="domain" description="Polysaccharide export protein N-terminal" evidence="3">
    <location>
        <begin position="50"/>
        <end position="144"/>
    </location>
</feature>
<feature type="transmembrane region" description="Helical" evidence="2">
    <location>
        <begin position="239"/>
        <end position="260"/>
    </location>
</feature>
<dbReference type="Gene3D" id="3.10.560.10">
    <property type="entry name" value="Outer membrane lipoprotein wza domain like"/>
    <property type="match status" value="1"/>
</dbReference>
<dbReference type="PANTHER" id="PTHR33619">
    <property type="entry name" value="POLYSACCHARIDE EXPORT PROTEIN GFCE-RELATED"/>
    <property type="match status" value="1"/>
</dbReference>
<accession>A0ABQ5MH88</accession>
<dbReference type="PANTHER" id="PTHR33619:SF3">
    <property type="entry name" value="POLYSACCHARIDE EXPORT PROTEIN GFCE-RELATED"/>
    <property type="match status" value="1"/>
</dbReference>
<dbReference type="InterPro" id="IPR049712">
    <property type="entry name" value="Poly_export"/>
</dbReference>
<evidence type="ECO:0000259" key="4">
    <source>
        <dbReference type="Pfam" id="PF10531"/>
    </source>
</evidence>
<dbReference type="PROSITE" id="PS51257">
    <property type="entry name" value="PROKAR_LIPOPROTEIN"/>
    <property type="match status" value="1"/>
</dbReference>
<evidence type="ECO:0000259" key="3">
    <source>
        <dbReference type="Pfam" id="PF02563"/>
    </source>
</evidence>
<organism evidence="5 6">
    <name type="scientific">Neptunitalea lumnitzerae</name>
    <dbReference type="NCBI Taxonomy" id="2965509"/>
    <lineage>
        <taxon>Bacteria</taxon>
        <taxon>Pseudomonadati</taxon>
        <taxon>Bacteroidota</taxon>
        <taxon>Flavobacteriia</taxon>
        <taxon>Flavobacteriales</taxon>
        <taxon>Flavobacteriaceae</taxon>
        <taxon>Neptunitalea</taxon>
    </lineage>
</organism>
<keyword evidence="1" id="KW-0732">Signal</keyword>